<feature type="compositionally biased region" description="Acidic residues" evidence="5">
    <location>
        <begin position="134"/>
        <end position="144"/>
    </location>
</feature>
<evidence type="ECO:0000256" key="5">
    <source>
        <dbReference type="SAM" id="MobiDB-lite"/>
    </source>
</evidence>
<dbReference type="Proteomes" id="UP001476247">
    <property type="component" value="Unassembled WGS sequence"/>
</dbReference>
<organism evidence="7 8">
    <name type="scientific">Helicostylum pulchrum</name>
    <dbReference type="NCBI Taxonomy" id="562976"/>
    <lineage>
        <taxon>Eukaryota</taxon>
        <taxon>Fungi</taxon>
        <taxon>Fungi incertae sedis</taxon>
        <taxon>Mucoromycota</taxon>
        <taxon>Mucoromycotina</taxon>
        <taxon>Mucoromycetes</taxon>
        <taxon>Mucorales</taxon>
        <taxon>Mucorineae</taxon>
        <taxon>Mucoraceae</taxon>
        <taxon>Helicostylum</taxon>
    </lineage>
</organism>
<feature type="domain" description="C2H2-type" evidence="6">
    <location>
        <begin position="163"/>
        <end position="192"/>
    </location>
</feature>
<dbReference type="InterPro" id="IPR013087">
    <property type="entry name" value="Znf_C2H2_type"/>
</dbReference>
<evidence type="ECO:0000256" key="3">
    <source>
        <dbReference type="ARBA" id="ARBA00022833"/>
    </source>
</evidence>
<name>A0ABP9XLM7_9FUNG</name>
<dbReference type="PROSITE" id="PS50157">
    <property type="entry name" value="ZINC_FINGER_C2H2_2"/>
    <property type="match status" value="3"/>
</dbReference>
<gene>
    <name evidence="7" type="ORF">HPULCUR_001061</name>
</gene>
<feature type="domain" description="C2H2-type" evidence="6">
    <location>
        <begin position="193"/>
        <end position="220"/>
    </location>
</feature>
<feature type="domain" description="C2H2-type" evidence="6">
    <location>
        <begin position="221"/>
        <end position="248"/>
    </location>
</feature>
<evidence type="ECO:0000313" key="7">
    <source>
        <dbReference type="EMBL" id="GAA5795699.1"/>
    </source>
</evidence>
<protein>
    <recommendedName>
        <fullName evidence="6">C2H2-type domain-containing protein</fullName>
    </recommendedName>
</protein>
<feature type="region of interest" description="Disordered" evidence="5">
    <location>
        <begin position="131"/>
        <end position="155"/>
    </location>
</feature>
<dbReference type="PROSITE" id="PS00028">
    <property type="entry name" value="ZINC_FINGER_C2H2_1"/>
    <property type="match status" value="2"/>
</dbReference>
<proteinExistence type="predicted"/>
<dbReference type="Gene3D" id="3.30.160.60">
    <property type="entry name" value="Classic Zinc Finger"/>
    <property type="match status" value="3"/>
</dbReference>
<dbReference type="EMBL" id="BAABUJ010000005">
    <property type="protein sequence ID" value="GAA5795699.1"/>
    <property type="molecule type" value="Genomic_DNA"/>
</dbReference>
<keyword evidence="1" id="KW-0479">Metal-binding</keyword>
<evidence type="ECO:0000259" key="6">
    <source>
        <dbReference type="PROSITE" id="PS50157"/>
    </source>
</evidence>
<reference evidence="7 8" key="1">
    <citation type="submission" date="2024-04" db="EMBL/GenBank/DDBJ databases">
        <title>genome sequences of Mucor flavus KT1a and Helicostylum pulchrum KT1b strains isolation_sourced from the surface of a dry-aged beef.</title>
        <authorList>
            <person name="Toyotome T."/>
            <person name="Hosono M."/>
            <person name="Torimaru M."/>
            <person name="Fukuda K."/>
            <person name="Mikami N."/>
        </authorList>
    </citation>
    <scope>NUCLEOTIDE SEQUENCE [LARGE SCALE GENOMIC DNA]</scope>
    <source>
        <strain evidence="7 8">KT1b</strain>
    </source>
</reference>
<dbReference type="PANTHER" id="PTHR23235">
    <property type="entry name" value="KRUEPPEL-LIKE TRANSCRIPTION FACTOR"/>
    <property type="match status" value="1"/>
</dbReference>
<evidence type="ECO:0000313" key="8">
    <source>
        <dbReference type="Proteomes" id="UP001476247"/>
    </source>
</evidence>
<sequence>MEYSSSYELFPQLNIASHQTYHGMLQSNQQMYYGDECYYYQEQQQQQAQPSQQVFQPVLESQEILYTTQPVYSQPFYQSPCYTLAESPFSLDSANLNLPFNTTGYSNASNEFYVPQSLTDNISPAITYSSFSSDNEEEEYEEEDNKSTTTTTTTTTHHKGSLFRCEYKGCTKTFTRTYNLKSHRRTHTDEKPFVCNSCPKAFARQHDRNRHAKLHLGLKPYPCQFCHKPFARQDALNRHLKRDKKNNANGIYALPPPCLLIKLRQQQSAAIKKRRQ</sequence>
<evidence type="ECO:0000256" key="4">
    <source>
        <dbReference type="PROSITE-ProRule" id="PRU00042"/>
    </source>
</evidence>
<dbReference type="Pfam" id="PF00096">
    <property type="entry name" value="zf-C2H2"/>
    <property type="match status" value="3"/>
</dbReference>
<comment type="caution">
    <text evidence="7">The sequence shown here is derived from an EMBL/GenBank/DDBJ whole genome shotgun (WGS) entry which is preliminary data.</text>
</comment>
<keyword evidence="8" id="KW-1185">Reference proteome</keyword>
<evidence type="ECO:0000256" key="2">
    <source>
        <dbReference type="ARBA" id="ARBA00022771"/>
    </source>
</evidence>
<dbReference type="SMART" id="SM00355">
    <property type="entry name" value="ZnF_C2H2"/>
    <property type="match status" value="3"/>
</dbReference>
<dbReference type="PANTHER" id="PTHR23235:SF120">
    <property type="entry name" value="KRUPPEL-LIKE FACTOR 15"/>
    <property type="match status" value="1"/>
</dbReference>
<keyword evidence="3" id="KW-0862">Zinc</keyword>
<dbReference type="SUPFAM" id="SSF57667">
    <property type="entry name" value="beta-beta-alpha zinc fingers"/>
    <property type="match status" value="2"/>
</dbReference>
<evidence type="ECO:0000256" key="1">
    <source>
        <dbReference type="ARBA" id="ARBA00022723"/>
    </source>
</evidence>
<keyword evidence="2 4" id="KW-0863">Zinc-finger</keyword>
<dbReference type="InterPro" id="IPR036236">
    <property type="entry name" value="Znf_C2H2_sf"/>
</dbReference>
<accession>A0ABP9XLM7</accession>